<name>A0ABY6CCA6_9HYPH</name>
<dbReference type="InterPro" id="IPR025997">
    <property type="entry name" value="SBP_2_dom"/>
</dbReference>
<dbReference type="SUPFAM" id="SSF53822">
    <property type="entry name" value="Periplasmic binding protein-like I"/>
    <property type="match status" value="1"/>
</dbReference>
<proteinExistence type="inferred from homology"/>
<organism evidence="4 5">
    <name type="scientific">Devosia neptuniae</name>
    <dbReference type="NCBI Taxonomy" id="191302"/>
    <lineage>
        <taxon>Bacteria</taxon>
        <taxon>Pseudomonadati</taxon>
        <taxon>Pseudomonadota</taxon>
        <taxon>Alphaproteobacteria</taxon>
        <taxon>Hyphomicrobiales</taxon>
        <taxon>Devosiaceae</taxon>
        <taxon>Devosia</taxon>
    </lineage>
</organism>
<dbReference type="InterPro" id="IPR050555">
    <property type="entry name" value="Bact_Solute-Bind_Prot2"/>
</dbReference>
<dbReference type="Gene3D" id="3.40.50.2300">
    <property type="match status" value="2"/>
</dbReference>
<dbReference type="PANTHER" id="PTHR30036">
    <property type="entry name" value="D-XYLOSE-BINDING PERIPLASMIC PROTEIN"/>
    <property type="match status" value="1"/>
</dbReference>
<dbReference type="RefSeq" id="WP_262168398.1">
    <property type="nucleotide sequence ID" value="NZ_CP104965.1"/>
</dbReference>
<dbReference type="PROSITE" id="PS50932">
    <property type="entry name" value="HTH_LACI_2"/>
    <property type="match status" value="1"/>
</dbReference>
<dbReference type="GO" id="GO:0003677">
    <property type="term" value="F:DNA binding"/>
    <property type="evidence" value="ECO:0007669"/>
    <property type="project" value="UniProtKB-KW"/>
</dbReference>
<reference evidence="4 5" key="1">
    <citation type="submission" date="2022-09" db="EMBL/GenBank/DDBJ databases">
        <title>Interaction between co-microsymbionts with complementary sets of symbiotic genes in legume-rhizobium systems.</title>
        <authorList>
            <person name="Safronova V."/>
            <person name="Sazanova A."/>
            <person name="Afonin A."/>
            <person name="Chirak E."/>
        </authorList>
    </citation>
    <scope>NUCLEOTIDE SEQUENCE [LARGE SCALE GENOMIC DNA]</scope>
    <source>
        <strain evidence="4 5">A18/4-1</strain>
    </source>
</reference>
<keyword evidence="4" id="KW-0238">DNA-binding</keyword>
<dbReference type="InterPro" id="IPR028082">
    <property type="entry name" value="Peripla_BP_I"/>
</dbReference>
<sequence length="343" mass="36564">MVRRPTVADIARIADLSVATVDRVLNGRLPVRQETAQRVFSAAEQIGYHGSGLIRRRLEQNLPHYRLGFLLQRPDQLFYQDVATALQQASASPTQFRVTPAIAFLANQTPGEIASRLAEMAPRVDAIAMVAVDHPAVTAAVQEVEAAGKPVFSLLSDFAAGIRRGYVGTNNRKVGRTAGWLIAKSAKAPGKVVVFVGSHRFHGHEMREIGFRSYLREAAPDLSIIDTQVSLEDGALAHEATLDLLRRHPDLSAIYVAGGGTEGVITALRNEGMAGRIALVCNELNPVTHAALADNIATAVIGTPLAALGPSIVSLMAAALAHSAADSAGQTFLPFDIYVSENI</sequence>
<evidence type="ECO:0000259" key="3">
    <source>
        <dbReference type="PROSITE" id="PS50932"/>
    </source>
</evidence>
<dbReference type="InterPro" id="IPR000843">
    <property type="entry name" value="HTH_LacI"/>
</dbReference>
<gene>
    <name evidence="4" type="ORF">N8A98_21620</name>
</gene>
<keyword evidence="5" id="KW-1185">Reference proteome</keyword>
<accession>A0ABY6CCA6</accession>
<dbReference type="CDD" id="cd06307">
    <property type="entry name" value="PBP1_sugar_binding"/>
    <property type="match status" value="1"/>
</dbReference>
<dbReference type="CDD" id="cd01392">
    <property type="entry name" value="HTH_LacI"/>
    <property type="match status" value="1"/>
</dbReference>
<dbReference type="PANTHER" id="PTHR30036:SF7">
    <property type="entry name" value="ABC TRANSPORTER PERIPLASMIC-BINDING PROTEIN YPHF"/>
    <property type="match status" value="1"/>
</dbReference>
<comment type="similarity">
    <text evidence="2">Belongs to the bacterial solute-binding protein 2 family.</text>
</comment>
<comment type="subcellular location">
    <subcellularLocation>
        <location evidence="1">Periplasm</location>
    </subcellularLocation>
</comment>
<feature type="domain" description="HTH lacI-type" evidence="3">
    <location>
        <begin position="5"/>
        <end position="64"/>
    </location>
</feature>
<dbReference type="Gene3D" id="1.10.260.40">
    <property type="entry name" value="lambda repressor-like DNA-binding domains"/>
    <property type="match status" value="1"/>
</dbReference>
<dbReference type="SUPFAM" id="SSF47413">
    <property type="entry name" value="lambda repressor-like DNA-binding domains"/>
    <property type="match status" value="1"/>
</dbReference>
<evidence type="ECO:0000256" key="2">
    <source>
        <dbReference type="ARBA" id="ARBA00007639"/>
    </source>
</evidence>
<evidence type="ECO:0000256" key="1">
    <source>
        <dbReference type="ARBA" id="ARBA00004418"/>
    </source>
</evidence>
<dbReference type="Pfam" id="PF00356">
    <property type="entry name" value="LacI"/>
    <property type="match status" value="1"/>
</dbReference>
<evidence type="ECO:0000313" key="4">
    <source>
        <dbReference type="EMBL" id="UXN69775.1"/>
    </source>
</evidence>
<evidence type="ECO:0000313" key="5">
    <source>
        <dbReference type="Proteomes" id="UP001061862"/>
    </source>
</evidence>
<protein>
    <submittedName>
        <fullName evidence="4">LacI family DNA-binding transcriptional regulator</fullName>
    </submittedName>
</protein>
<dbReference type="Pfam" id="PF13407">
    <property type="entry name" value="Peripla_BP_4"/>
    <property type="match status" value="1"/>
</dbReference>
<dbReference type="SMART" id="SM00354">
    <property type="entry name" value="HTH_LACI"/>
    <property type="match status" value="1"/>
</dbReference>
<dbReference type="InterPro" id="IPR010982">
    <property type="entry name" value="Lambda_DNA-bd_dom_sf"/>
</dbReference>
<dbReference type="Proteomes" id="UP001061862">
    <property type="component" value="Chromosome"/>
</dbReference>
<dbReference type="EMBL" id="CP104965">
    <property type="protein sequence ID" value="UXN69775.1"/>
    <property type="molecule type" value="Genomic_DNA"/>
</dbReference>